<accession>A0A1G5ZIZ4</accession>
<feature type="compositionally biased region" description="Basic and acidic residues" evidence="1">
    <location>
        <begin position="23"/>
        <end position="34"/>
    </location>
</feature>
<keyword evidence="3" id="KW-1185">Reference proteome</keyword>
<evidence type="ECO:0000313" key="2">
    <source>
        <dbReference type="EMBL" id="SDA94764.1"/>
    </source>
</evidence>
<protein>
    <submittedName>
        <fullName evidence="2">Uncharacterized protein</fullName>
    </submittedName>
</protein>
<dbReference type="Proteomes" id="UP000198756">
    <property type="component" value="Unassembled WGS sequence"/>
</dbReference>
<reference evidence="3" key="1">
    <citation type="submission" date="2016-10" db="EMBL/GenBank/DDBJ databases">
        <authorList>
            <person name="Varghese N."/>
            <person name="Submissions S."/>
        </authorList>
    </citation>
    <scope>NUCLEOTIDE SEQUENCE [LARGE SCALE GENOMIC DNA]</scope>
    <source>
        <strain evidence="3">DSM 22703</strain>
    </source>
</reference>
<organism evidence="2 3">
    <name type="scientific">Algoriphagus alkaliphilus</name>
    <dbReference type="NCBI Taxonomy" id="279824"/>
    <lineage>
        <taxon>Bacteria</taxon>
        <taxon>Pseudomonadati</taxon>
        <taxon>Bacteroidota</taxon>
        <taxon>Cytophagia</taxon>
        <taxon>Cytophagales</taxon>
        <taxon>Cyclobacteriaceae</taxon>
        <taxon>Algoriphagus</taxon>
    </lineage>
</organism>
<sequence>MIPYLRDHTGRCPELSGQGILPMKDRDRLSDQKKSNYKQMKFYLPAIQ</sequence>
<dbReference type="EMBL" id="FMXE01000041">
    <property type="protein sequence ID" value="SDA94764.1"/>
    <property type="molecule type" value="Genomic_DNA"/>
</dbReference>
<name>A0A1G5ZIZ4_9BACT</name>
<dbReference type="STRING" id="279824.SAMN03080617_03958"/>
<evidence type="ECO:0000256" key="1">
    <source>
        <dbReference type="SAM" id="MobiDB-lite"/>
    </source>
</evidence>
<feature type="compositionally biased region" description="Basic and acidic residues" evidence="1">
    <location>
        <begin position="1"/>
        <end position="11"/>
    </location>
</feature>
<dbReference type="AlphaFoldDB" id="A0A1G5ZIZ4"/>
<gene>
    <name evidence="2" type="ORF">SAMN03080617_03958</name>
</gene>
<proteinExistence type="predicted"/>
<feature type="region of interest" description="Disordered" evidence="1">
    <location>
        <begin position="1"/>
        <end position="34"/>
    </location>
</feature>
<evidence type="ECO:0000313" key="3">
    <source>
        <dbReference type="Proteomes" id="UP000198756"/>
    </source>
</evidence>